<feature type="transmembrane region" description="Helical" evidence="1">
    <location>
        <begin position="369"/>
        <end position="391"/>
    </location>
</feature>
<evidence type="ECO:0000256" key="2">
    <source>
        <dbReference type="SAM" id="SignalP"/>
    </source>
</evidence>
<feature type="signal peptide" evidence="2">
    <location>
        <begin position="1"/>
        <end position="21"/>
    </location>
</feature>
<dbReference type="Proteomes" id="UP001334084">
    <property type="component" value="Chromosome 8"/>
</dbReference>
<feature type="chain" id="PRO_5044005212" evidence="2">
    <location>
        <begin position="22"/>
        <end position="398"/>
    </location>
</feature>
<keyword evidence="1" id="KW-0472">Membrane</keyword>
<evidence type="ECO:0000313" key="4">
    <source>
        <dbReference type="Proteomes" id="UP001334084"/>
    </source>
</evidence>
<evidence type="ECO:0000313" key="3">
    <source>
        <dbReference type="EMBL" id="WUR04323.1"/>
    </source>
</evidence>
<gene>
    <name evidence="3" type="ORF">VNE69_08080</name>
</gene>
<protein>
    <submittedName>
        <fullName evidence="3">SP-containing membrane protein</fullName>
    </submittedName>
</protein>
<proteinExistence type="predicted"/>
<accession>A0AAX4JE69</accession>
<dbReference type="GeneID" id="90542156"/>
<evidence type="ECO:0000256" key="1">
    <source>
        <dbReference type="SAM" id="Phobius"/>
    </source>
</evidence>
<organism evidence="3 4">
    <name type="scientific">Vairimorpha necatrix</name>
    <dbReference type="NCBI Taxonomy" id="6039"/>
    <lineage>
        <taxon>Eukaryota</taxon>
        <taxon>Fungi</taxon>
        <taxon>Fungi incertae sedis</taxon>
        <taxon>Microsporidia</taxon>
        <taxon>Nosematidae</taxon>
        <taxon>Vairimorpha</taxon>
    </lineage>
</organism>
<name>A0AAX4JE69_9MICR</name>
<dbReference type="RefSeq" id="XP_065330468.1">
    <property type="nucleotide sequence ID" value="XM_065474396.1"/>
</dbReference>
<dbReference type="AlphaFoldDB" id="A0AAX4JE69"/>
<sequence>MILLYTCLLVIIRSDIILVVPNNNNMDVYLGITNMRKKSIYVLSQLVDKDFKNNRVNTYKERSDRGRKTEKYSFNVLNDSERKTLWNLLQTYNFKDEQVNLKNMFITSKVILKTTLKVDIKKGYYIEKTVRVPLTIDFNFITSDKFVFDTTTMFYEVNWSNSSYLHRVIKTCDSVFRPRDKIVSVNIVNKDDNSVIIVKNDELNNTDMILDKNTKASEKSEDIRISREKLNKTSIIFEPIQEELELCGEMNEQSIKSRDNDEEKFFFEEHKTVLNEMSQVSLDKEGLIFQHAILDDQNEKNVISECTTLAINENKIDADKGSDPKQIKNNVNIMSLKNNEEIKSVSNKENREIRVNYEIYNEVIEGLKVYSSMFLLGIFLGLVSLFVHLLLSNKWELY</sequence>
<keyword evidence="2" id="KW-0732">Signal</keyword>
<keyword evidence="1" id="KW-0812">Transmembrane</keyword>
<reference evidence="3" key="1">
    <citation type="journal article" date="2024" name="BMC Genomics">
        <title>Functional annotation of a divergent genome using sequence and structure-based similarity.</title>
        <authorList>
            <person name="Svedberg D."/>
            <person name="Winiger R.R."/>
            <person name="Berg A."/>
            <person name="Sharma H."/>
            <person name="Tellgren-Roth C."/>
            <person name="Debrunner-Vossbrinck B.A."/>
            <person name="Vossbrinck C.R."/>
            <person name="Barandun J."/>
        </authorList>
    </citation>
    <scope>NUCLEOTIDE SEQUENCE</scope>
    <source>
        <strain evidence="3">Illinois isolate</strain>
    </source>
</reference>
<dbReference type="EMBL" id="CP142733">
    <property type="protein sequence ID" value="WUR04323.1"/>
    <property type="molecule type" value="Genomic_DNA"/>
</dbReference>
<keyword evidence="4" id="KW-1185">Reference proteome</keyword>
<keyword evidence="1" id="KW-1133">Transmembrane helix</keyword>
<dbReference type="KEGG" id="vnx:VNE69_08080"/>